<sequence>MKLKIKRLDHHGIVAGVIDDLKLVELIDQYLPQDEKQEITPGEAVKGMIMNGLGFSNRPLSLTPQFFENLPMEHLFRQGVEASHFNRHKLGRTLDQCSDFGCDNLFARIAYQACQIEQVDTQFQSLDTTSYSLTGQYNIDDEQEDEIPIQIKHGYSKDHRPDLKQIVQEMIVTQDGGVPMLSKNWDGNASDSTIFRERASALVDTFKASDAPKFCIADSKFYHKENAEFLQQIRFITLIPSTIKLENQSISEALTANDWTRINDNYQYRPLRVEHMDIEQRWLVVYSNAAKARAQKSIEGLVAKERKALDKALFHLQAQRFACETDAQSALAVLDKKQKYHSLSIAECNAHNQYEGKGRPKKDAVVQSVQWQLIGQVTEDKAAQQNYVEQKSCFVLATNACETELSDECVFERYKAQSHVERGFRFLKDPLFFVSSLFIKKPSRIDALLMIMTLSLLVYSIGQRRLRANMAKAQVTIPNQINKPISNPTLRWVFQCFEGVNLVQLDTHYDYELVHVDGINDVRNSVIQQLAGCAERYYKINNFELGV</sequence>
<proteinExistence type="predicted"/>
<evidence type="ECO:0000313" key="7">
    <source>
        <dbReference type="EMBL" id="WAJ70794.1"/>
    </source>
</evidence>
<evidence type="ECO:0000259" key="3">
    <source>
        <dbReference type="Pfam" id="PF14104"/>
    </source>
</evidence>
<keyword evidence="1" id="KW-0472">Membrane</keyword>
<evidence type="ECO:0000313" key="5">
    <source>
        <dbReference type="EMBL" id="WAJ69391.1"/>
    </source>
</evidence>
<dbReference type="InterPro" id="IPR012337">
    <property type="entry name" value="RNaseH-like_sf"/>
</dbReference>
<feature type="domain" description="DUF4277" evidence="3">
    <location>
        <begin position="4"/>
        <end position="110"/>
    </location>
</feature>
<evidence type="ECO:0000313" key="8">
    <source>
        <dbReference type="Proteomes" id="UP001163726"/>
    </source>
</evidence>
<keyword evidence="1" id="KW-1133">Transmembrane helix</keyword>
<evidence type="ECO:0000259" key="2">
    <source>
        <dbReference type="Pfam" id="PF01609"/>
    </source>
</evidence>
<reference evidence="4" key="1">
    <citation type="submission" date="2022-10" db="EMBL/GenBank/DDBJ databases">
        <title>Catenovulum adriacola sp. nov. isolated in the Harbour of Susak.</title>
        <authorList>
            <person name="Schoch T."/>
            <person name="Reich S.J."/>
            <person name="Stoeferle S."/>
            <person name="Flaiz M."/>
            <person name="Kazda M."/>
            <person name="Riedel C.U."/>
            <person name="Duerre P."/>
        </authorList>
    </citation>
    <scope>NUCLEOTIDE SEQUENCE</scope>
    <source>
        <strain evidence="4">TS8</strain>
    </source>
</reference>
<evidence type="ECO:0000313" key="4">
    <source>
        <dbReference type="EMBL" id="WAJ69367.1"/>
    </source>
</evidence>
<dbReference type="EMBL" id="CP109965">
    <property type="protein sequence ID" value="WAJ69391.1"/>
    <property type="molecule type" value="Genomic_DNA"/>
</dbReference>
<accession>A0ABY7AID2</accession>
<keyword evidence="1" id="KW-0812">Transmembrane</keyword>
<dbReference type="EMBL" id="CP109965">
    <property type="protein sequence ID" value="WAJ70459.1"/>
    <property type="molecule type" value="Genomic_DNA"/>
</dbReference>
<dbReference type="RefSeq" id="WP_268073583.1">
    <property type="nucleotide sequence ID" value="NZ_CP109965.1"/>
</dbReference>
<dbReference type="EMBL" id="CP109965">
    <property type="protein sequence ID" value="WAJ69367.1"/>
    <property type="molecule type" value="Genomic_DNA"/>
</dbReference>
<evidence type="ECO:0000313" key="6">
    <source>
        <dbReference type="EMBL" id="WAJ70459.1"/>
    </source>
</evidence>
<name>A0ABY7AID2_9ALTE</name>
<dbReference type="Pfam" id="PF14104">
    <property type="entry name" value="DUF4277"/>
    <property type="match status" value="1"/>
</dbReference>
<dbReference type="InterPro" id="IPR025457">
    <property type="entry name" value="DUF4277"/>
</dbReference>
<dbReference type="InterPro" id="IPR047654">
    <property type="entry name" value="IS1634_transpos"/>
</dbReference>
<dbReference type="Proteomes" id="UP001163726">
    <property type="component" value="Chromosome"/>
</dbReference>
<dbReference type="NCBIfam" id="NF033559">
    <property type="entry name" value="transpos_IS1634"/>
    <property type="match status" value="1"/>
</dbReference>
<feature type="domain" description="Transposase IS4-like" evidence="2">
    <location>
        <begin position="170"/>
        <end position="457"/>
    </location>
</feature>
<dbReference type="PANTHER" id="PTHR34614">
    <property type="match status" value="1"/>
</dbReference>
<dbReference type="Pfam" id="PF01609">
    <property type="entry name" value="DDE_Tnp_1"/>
    <property type="match status" value="1"/>
</dbReference>
<keyword evidence="8" id="KW-1185">Reference proteome</keyword>
<evidence type="ECO:0000256" key="1">
    <source>
        <dbReference type="SAM" id="Phobius"/>
    </source>
</evidence>
<gene>
    <name evidence="6" type="ORF">OLW01_01175</name>
    <name evidence="7" type="ORF">OLW01_02965</name>
    <name evidence="4" type="ORF">OLW01_09250</name>
    <name evidence="5" type="ORF">OLW01_09370</name>
</gene>
<dbReference type="PANTHER" id="PTHR34614:SF2">
    <property type="entry name" value="TRANSPOSASE IS4-LIKE DOMAIN-CONTAINING PROTEIN"/>
    <property type="match status" value="1"/>
</dbReference>
<feature type="transmembrane region" description="Helical" evidence="1">
    <location>
        <begin position="445"/>
        <end position="462"/>
    </location>
</feature>
<dbReference type="EMBL" id="CP109965">
    <property type="protein sequence ID" value="WAJ70794.1"/>
    <property type="molecule type" value="Genomic_DNA"/>
</dbReference>
<dbReference type="InterPro" id="IPR002559">
    <property type="entry name" value="Transposase_11"/>
</dbReference>
<protein>
    <submittedName>
        <fullName evidence="4">IS1634 family transposase</fullName>
    </submittedName>
</protein>
<dbReference type="SUPFAM" id="SSF53098">
    <property type="entry name" value="Ribonuclease H-like"/>
    <property type="match status" value="1"/>
</dbReference>
<organism evidence="4 8">
    <name type="scientific">Catenovulum adriaticum</name>
    <dbReference type="NCBI Taxonomy" id="2984846"/>
    <lineage>
        <taxon>Bacteria</taxon>
        <taxon>Pseudomonadati</taxon>
        <taxon>Pseudomonadota</taxon>
        <taxon>Gammaproteobacteria</taxon>
        <taxon>Alteromonadales</taxon>
        <taxon>Alteromonadaceae</taxon>
        <taxon>Catenovulum</taxon>
    </lineage>
</organism>